<dbReference type="PROSITE" id="PS51257">
    <property type="entry name" value="PROKAR_LIPOPROTEIN"/>
    <property type="match status" value="1"/>
</dbReference>
<gene>
    <name evidence="2" type="ORF">DXC51_10520</name>
</gene>
<keyword evidence="1" id="KW-0732">Signal</keyword>
<protein>
    <recommendedName>
        <fullName evidence="4">DUF4825 domain-containing protein</fullName>
    </recommendedName>
</protein>
<evidence type="ECO:0008006" key="4">
    <source>
        <dbReference type="Google" id="ProtNLM"/>
    </source>
</evidence>
<sequence length="128" mass="14012">MKSVRKKVMATLLLFCAILSFTACNAGNEKTDGTFPGVDDADIPDVLEMTVGTLGNTYYSSGIKDNKDYDSILTVTFEDTTDADYTALLEHYQTTSTGTDDNGSLLFDWGYLQMTSDNGTIQITAYIK</sequence>
<evidence type="ECO:0000313" key="2">
    <source>
        <dbReference type="EMBL" id="RGE60968.1"/>
    </source>
</evidence>
<keyword evidence="3" id="KW-1185">Reference proteome</keyword>
<organism evidence="2 3">
    <name type="scientific">Eisenbergiella massiliensis</name>
    <dbReference type="NCBI Taxonomy" id="1720294"/>
    <lineage>
        <taxon>Bacteria</taxon>
        <taxon>Bacillati</taxon>
        <taxon>Bacillota</taxon>
        <taxon>Clostridia</taxon>
        <taxon>Lachnospirales</taxon>
        <taxon>Lachnospiraceae</taxon>
        <taxon>Eisenbergiella</taxon>
    </lineage>
</organism>
<dbReference type="Proteomes" id="UP000260812">
    <property type="component" value="Unassembled WGS sequence"/>
</dbReference>
<evidence type="ECO:0000256" key="1">
    <source>
        <dbReference type="SAM" id="SignalP"/>
    </source>
</evidence>
<dbReference type="GeneID" id="97987297"/>
<dbReference type="RefSeq" id="WP_021638052.1">
    <property type="nucleotide sequence ID" value="NZ_JBKUNB010000006.1"/>
</dbReference>
<dbReference type="AlphaFoldDB" id="A0A3E3I5P6"/>
<dbReference type="EMBL" id="QVLV01000006">
    <property type="protein sequence ID" value="RGE60968.1"/>
    <property type="molecule type" value="Genomic_DNA"/>
</dbReference>
<proteinExistence type="predicted"/>
<accession>A0A3E3I5P6</accession>
<feature type="signal peptide" evidence="1">
    <location>
        <begin position="1"/>
        <end position="25"/>
    </location>
</feature>
<feature type="chain" id="PRO_5039156646" description="DUF4825 domain-containing protein" evidence="1">
    <location>
        <begin position="26"/>
        <end position="128"/>
    </location>
</feature>
<evidence type="ECO:0000313" key="3">
    <source>
        <dbReference type="Proteomes" id="UP000260812"/>
    </source>
</evidence>
<comment type="caution">
    <text evidence="2">The sequence shown here is derived from an EMBL/GenBank/DDBJ whole genome shotgun (WGS) entry which is preliminary data.</text>
</comment>
<name>A0A3E3I5P6_9FIRM</name>
<reference evidence="2" key="1">
    <citation type="submission" date="2018-08" db="EMBL/GenBank/DDBJ databases">
        <title>A genome reference for cultivated species of the human gut microbiota.</title>
        <authorList>
            <person name="Zou Y."/>
            <person name="Xue W."/>
            <person name="Luo G."/>
        </authorList>
    </citation>
    <scope>NUCLEOTIDE SEQUENCE [LARGE SCALE GENOMIC DNA]</scope>
    <source>
        <strain evidence="2">TF05-5AC</strain>
    </source>
</reference>